<feature type="binding site" evidence="11">
    <location>
        <begin position="16"/>
        <end position="19"/>
    </location>
    <ligand>
        <name>substrate</name>
    </ligand>
</feature>
<comment type="cofactor">
    <cofactor evidence="13">
        <name>Zn(2+)</name>
        <dbReference type="ChEBI" id="CHEBI:29105"/>
    </cofactor>
</comment>
<organism evidence="14 15">
    <name type="scientific">Thalassotalea mangrovi</name>
    <dbReference type="NCBI Taxonomy" id="2572245"/>
    <lineage>
        <taxon>Bacteria</taxon>
        <taxon>Pseudomonadati</taxon>
        <taxon>Pseudomonadota</taxon>
        <taxon>Gammaproteobacteria</taxon>
        <taxon>Alteromonadales</taxon>
        <taxon>Colwelliaceae</taxon>
        <taxon>Thalassotalea</taxon>
    </lineage>
</organism>
<dbReference type="InterPro" id="IPR023214">
    <property type="entry name" value="HAD_sf"/>
</dbReference>
<feature type="binding site" evidence="11">
    <location>
        <position position="134"/>
    </location>
    <ligand>
        <name>substrate</name>
    </ligand>
</feature>
<dbReference type="PANTHER" id="PTHR42891">
    <property type="entry name" value="D-GLYCERO-BETA-D-MANNO-HEPTOSE-1,7-BISPHOSPHATE 7-PHOSPHATASE"/>
    <property type="match status" value="1"/>
</dbReference>
<dbReference type="NCBIfam" id="TIGR01656">
    <property type="entry name" value="Histidinol-ppas"/>
    <property type="match status" value="1"/>
</dbReference>
<feature type="site" description="Stabilizes the phosphoryl group" evidence="12">
    <location>
        <position position="50"/>
    </location>
</feature>
<feature type="binding site" evidence="13">
    <location>
        <position position="10"/>
    </location>
    <ligand>
        <name>Mg(2+)</name>
        <dbReference type="ChEBI" id="CHEBI:18420"/>
    </ligand>
</feature>
<evidence type="ECO:0000256" key="7">
    <source>
        <dbReference type="ARBA" id="ARBA00031828"/>
    </source>
</evidence>
<evidence type="ECO:0000256" key="12">
    <source>
        <dbReference type="PIRSR" id="PIRSR004682-3"/>
    </source>
</evidence>
<dbReference type="SUPFAM" id="SSF56784">
    <property type="entry name" value="HAD-like"/>
    <property type="match status" value="1"/>
</dbReference>
<evidence type="ECO:0000256" key="8">
    <source>
        <dbReference type="ARBA" id="ARBA00061616"/>
    </source>
</evidence>
<dbReference type="Pfam" id="PF13242">
    <property type="entry name" value="Hydrolase_like"/>
    <property type="match status" value="1"/>
</dbReference>
<dbReference type="Proteomes" id="UP000307999">
    <property type="component" value="Unassembled WGS sequence"/>
</dbReference>
<feature type="binding site" evidence="13">
    <location>
        <position position="133"/>
    </location>
    <ligand>
        <name>Mg(2+)</name>
        <dbReference type="ChEBI" id="CHEBI:18420"/>
    </ligand>
</feature>
<feature type="binding site" evidence="13">
    <location>
        <position position="91"/>
    </location>
    <ligand>
        <name>Zn(2+)</name>
        <dbReference type="ChEBI" id="CHEBI:29105"/>
    </ligand>
</feature>
<comment type="cofactor">
    <cofactor evidence="13">
        <name>Mg(2+)</name>
        <dbReference type="ChEBI" id="CHEBI:18420"/>
    </cofactor>
</comment>
<evidence type="ECO:0000256" key="4">
    <source>
        <dbReference type="ARBA" id="ARBA00022801"/>
    </source>
</evidence>
<keyword evidence="13" id="KW-0460">Magnesium</keyword>
<dbReference type="NCBIfam" id="TIGR00213">
    <property type="entry name" value="GmhB_yaeD"/>
    <property type="match status" value="1"/>
</dbReference>
<accession>A0A4V5NTV3</accession>
<evidence type="ECO:0000256" key="1">
    <source>
        <dbReference type="ARBA" id="ARBA00004496"/>
    </source>
</evidence>
<dbReference type="GO" id="GO:0005737">
    <property type="term" value="C:cytoplasm"/>
    <property type="evidence" value="ECO:0007669"/>
    <property type="project" value="UniProtKB-SubCell"/>
</dbReference>
<dbReference type="FunFam" id="3.40.50.1000:FF:000037">
    <property type="entry name" value="D,D-heptose 1,7-bisphosphate phosphatase"/>
    <property type="match status" value="1"/>
</dbReference>
<dbReference type="EMBL" id="SWDB01000044">
    <property type="protein sequence ID" value="TKB43083.1"/>
    <property type="molecule type" value="Genomic_DNA"/>
</dbReference>
<dbReference type="CDD" id="cd07503">
    <property type="entry name" value="HAD_HisB-N"/>
    <property type="match status" value="1"/>
</dbReference>
<dbReference type="InterPro" id="IPR036412">
    <property type="entry name" value="HAD-like_sf"/>
</dbReference>
<feature type="binding site" evidence="13">
    <location>
        <position position="89"/>
    </location>
    <ligand>
        <name>Zn(2+)</name>
        <dbReference type="ChEBI" id="CHEBI:29105"/>
    </ligand>
</feature>
<evidence type="ECO:0000256" key="9">
    <source>
        <dbReference type="PIRNR" id="PIRNR004682"/>
    </source>
</evidence>
<sequence>MSKALFLDRDGIINIDHGYVSKIESFDFNPGIFELCYAAQQKGYLLIVITNQSGIGRGKYTEQDFQVLTEWMKGKFSEQQITINDVFYCPHHPTNAKPPYLQDCQCRKPGPGMIVDAAKRHNIDLSQSIFLGDKSSDMEAAQAANVSTRILLSGQYPIDADFNAVRVESLAQVVKFLQD</sequence>
<evidence type="ECO:0000256" key="3">
    <source>
        <dbReference type="ARBA" id="ARBA00022723"/>
    </source>
</evidence>
<dbReference type="GO" id="GO:0046872">
    <property type="term" value="F:metal ion binding"/>
    <property type="evidence" value="ECO:0007669"/>
    <property type="project" value="UniProtKB-KW"/>
</dbReference>
<evidence type="ECO:0000256" key="11">
    <source>
        <dbReference type="PIRSR" id="PIRSR004682-2"/>
    </source>
</evidence>
<dbReference type="AlphaFoldDB" id="A0A4V5NTV3"/>
<evidence type="ECO:0000256" key="10">
    <source>
        <dbReference type="PIRSR" id="PIRSR004682-1"/>
    </source>
</evidence>
<feature type="binding site" evidence="13">
    <location>
        <position position="104"/>
    </location>
    <ligand>
        <name>Zn(2+)</name>
        <dbReference type="ChEBI" id="CHEBI:29105"/>
    </ligand>
</feature>
<protein>
    <recommendedName>
        <fullName evidence="7 9">D,D-heptose 1,7-bisphosphate phosphatase</fullName>
        <ecNumber evidence="9">3.1.3.-</ecNumber>
    </recommendedName>
</protein>
<feature type="site" description="Contributes to substrate recognition" evidence="12">
    <location>
        <position position="107"/>
    </location>
</feature>
<evidence type="ECO:0000313" key="14">
    <source>
        <dbReference type="EMBL" id="TKB43083.1"/>
    </source>
</evidence>
<keyword evidence="2 9" id="KW-0963">Cytoplasm</keyword>
<comment type="caution">
    <text evidence="14">The sequence shown here is derived from an EMBL/GenBank/DDBJ whole genome shotgun (WGS) entry which is preliminary data.</text>
</comment>
<dbReference type="GO" id="GO:0016791">
    <property type="term" value="F:phosphatase activity"/>
    <property type="evidence" value="ECO:0007669"/>
    <property type="project" value="InterPro"/>
</dbReference>
<dbReference type="EC" id="3.1.3.-" evidence="9"/>
<dbReference type="NCBIfam" id="TIGR01662">
    <property type="entry name" value="HAD-SF-IIIA"/>
    <property type="match status" value="1"/>
</dbReference>
<dbReference type="Gene3D" id="3.40.50.1000">
    <property type="entry name" value="HAD superfamily/HAD-like"/>
    <property type="match status" value="1"/>
</dbReference>
<feature type="binding site" evidence="13">
    <location>
        <position position="134"/>
    </location>
    <ligand>
        <name>Mg(2+)</name>
        <dbReference type="ChEBI" id="CHEBI:18420"/>
    </ligand>
</feature>
<proteinExistence type="inferred from homology"/>
<keyword evidence="6 9" id="KW-0119">Carbohydrate metabolism</keyword>
<feature type="binding site" evidence="13">
    <location>
        <position position="106"/>
    </location>
    <ligand>
        <name>Zn(2+)</name>
        <dbReference type="ChEBI" id="CHEBI:29105"/>
    </ligand>
</feature>
<evidence type="ECO:0000256" key="6">
    <source>
        <dbReference type="ARBA" id="ARBA00023277"/>
    </source>
</evidence>
<dbReference type="OrthoDB" id="9781367at2"/>
<keyword evidence="5 13" id="KW-0862">Zinc</keyword>
<dbReference type="GO" id="GO:0005975">
    <property type="term" value="P:carbohydrate metabolic process"/>
    <property type="evidence" value="ECO:0007669"/>
    <property type="project" value="InterPro"/>
</dbReference>
<dbReference type="NCBIfam" id="NF006506">
    <property type="entry name" value="PRK08942.1"/>
    <property type="match status" value="1"/>
</dbReference>
<reference evidence="14 15" key="1">
    <citation type="submission" date="2019-04" db="EMBL/GenBank/DDBJ databases">
        <title>Thalassotalea guangxiensis sp. nov., isolated from sediment of the coastal wetland.</title>
        <authorList>
            <person name="Zheng S."/>
            <person name="Zhang D."/>
        </authorList>
    </citation>
    <scope>NUCLEOTIDE SEQUENCE [LARGE SCALE GENOMIC DNA]</scope>
    <source>
        <strain evidence="14 15">ZS-4</strain>
    </source>
</reference>
<feature type="site" description="Stabilizes the phosphoryl group" evidence="12">
    <location>
        <position position="108"/>
    </location>
</feature>
<feature type="binding site" evidence="11">
    <location>
        <begin position="8"/>
        <end position="10"/>
    </location>
    <ligand>
        <name>substrate</name>
    </ligand>
</feature>
<feature type="binding site" evidence="13">
    <location>
        <position position="8"/>
    </location>
    <ligand>
        <name>Mg(2+)</name>
        <dbReference type="ChEBI" id="CHEBI:18420"/>
    </ligand>
</feature>
<name>A0A4V5NTV3_9GAMM</name>
<dbReference type="RefSeq" id="WP_136737266.1">
    <property type="nucleotide sequence ID" value="NZ_SWDB01000044.1"/>
</dbReference>
<dbReference type="InterPro" id="IPR006543">
    <property type="entry name" value="Histidinol-phos"/>
</dbReference>
<feature type="active site" description="Proton donor" evidence="10">
    <location>
        <position position="10"/>
    </location>
</feature>
<comment type="similarity">
    <text evidence="8 9">Belongs to the gmhB family.</text>
</comment>
<dbReference type="InterPro" id="IPR004446">
    <property type="entry name" value="Heptose_bisP_phosphatase"/>
</dbReference>
<keyword evidence="3 13" id="KW-0479">Metal-binding</keyword>
<evidence type="ECO:0000256" key="2">
    <source>
        <dbReference type="ARBA" id="ARBA00022490"/>
    </source>
</evidence>
<feature type="active site" description="Nucleophile" evidence="10">
    <location>
        <position position="8"/>
    </location>
</feature>
<evidence type="ECO:0000256" key="5">
    <source>
        <dbReference type="ARBA" id="ARBA00022833"/>
    </source>
</evidence>
<gene>
    <name evidence="14" type="primary">gmhB</name>
    <name evidence="14" type="ORF">E8M12_15940</name>
</gene>
<keyword evidence="15" id="KW-1185">Reference proteome</keyword>
<dbReference type="PIRSF" id="PIRSF004682">
    <property type="entry name" value="GmhB"/>
    <property type="match status" value="1"/>
</dbReference>
<dbReference type="InterPro" id="IPR006549">
    <property type="entry name" value="HAD-SF_hydro_IIIA"/>
</dbReference>
<dbReference type="PANTHER" id="PTHR42891:SF1">
    <property type="entry name" value="D-GLYCERO-BETA-D-MANNO-HEPTOSE-1,7-BISPHOSPHATE 7-PHOSPHATASE"/>
    <property type="match status" value="1"/>
</dbReference>
<comment type="subcellular location">
    <subcellularLocation>
        <location evidence="1 9">Cytoplasm</location>
    </subcellularLocation>
</comment>
<evidence type="ECO:0000313" key="15">
    <source>
        <dbReference type="Proteomes" id="UP000307999"/>
    </source>
</evidence>
<evidence type="ECO:0000256" key="13">
    <source>
        <dbReference type="PIRSR" id="PIRSR004682-4"/>
    </source>
</evidence>
<feature type="binding site" evidence="11">
    <location>
        <begin position="50"/>
        <end position="53"/>
    </location>
    <ligand>
        <name>substrate</name>
    </ligand>
</feature>
<feature type="binding site" evidence="11">
    <location>
        <begin position="107"/>
        <end position="108"/>
    </location>
    <ligand>
        <name>substrate</name>
    </ligand>
</feature>
<keyword evidence="4 9" id="KW-0378">Hydrolase</keyword>